<dbReference type="RefSeq" id="XP_060389067.1">
    <property type="nucleotide sequence ID" value="XM_060516441.1"/>
</dbReference>
<name>A0ABQ9RUF5_9PEZI</name>
<evidence type="ECO:0000313" key="2">
    <source>
        <dbReference type="Proteomes" id="UP001227543"/>
    </source>
</evidence>
<dbReference type="EMBL" id="MLFU01000001">
    <property type="protein sequence ID" value="KAK1512993.1"/>
    <property type="molecule type" value="Genomic_DNA"/>
</dbReference>
<evidence type="ECO:0000313" key="1">
    <source>
        <dbReference type="EMBL" id="KAK1512993.1"/>
    </source>
</evidence>
<accession>A0ABQ9RUF5</accession>
<sequence>MASSSAMLSMLEVKGTATASVVTVSAGARRVVRLRWKSRKLEVVCRKLCQLIQSDEGTGEVAANVQQPCCRHWTHCELLLSLALAAGNTCRGLRWGIQDSRLGGLRGSFGDTGGAIRYGAPRRRDPSVTS</sequence>
<proteinExistence type="predicted"/>
<gene>
    <name evidence="1" type="ORF">CTAM01_00389</name>
</gene>
<comment type="caution">
    <text evidence="1">The sequence shown here is derived from an EMBL/GenBank/DDBJ whole genome shotgun (WGS) entry which is preliminary data.</text>
</comment>
<reference evidence="1 2" key="1">
    <citation type="submission" date="2016-10" db="EMBL/GenBank/DDBJ databases">
        <title>The genome sequence of Colletotrichum fioriniae PJ7.</title>
        <authorList>
            <person name="Baroncelli R."/>
        </authorList>
    </citation>
    <scope>NUCLEOTIDE SEQUENCE [LARGE SCALE GENOMIC DNA]</scope>
    <source>
        <strain evidence="1 2">Tom-12</strain>
    </source>
</reference>
<dbReference type="GeneID" id="85400679"/>
<keyword evidence="2" id="KW-1185">Reference proteome</keyword>
<organism evidence="1 2">
    <name type="scientific">Colletotrichum tamarilloi</name>
    <dbReference type="NCBI Taxonomy" id="1209934"/>
    <lineage>
        <taxon>Eukaryota</taxon>
        <taxon>Fungi</taxon>
        <taxon>Dikarya</taxon>
        <taxon>Ascomycota</taxon>
        <taxon>Pezizomycotina</taxon>
        <taxon>Sordariomycetes</taxon>
        <taxon>Hypocreomycetidae</taxon>
        <taxon>Glomerellales</taxon>
        <taxon>Glomerellaceae</taxon>
        <taxon>Colletotrichum</taxon>
        <taxon>Colletotrichum acutatum species complex</taxon>
    </lineage>
</organism>
<dbReference type="Proteomes" id="UP001227543">
    <property type="component" value="Unassembled WGS sequence"/>
</dbReference>
<protein>
    <submittedName>
        <fullName evidence="1">Uncharacterized protein</fullName>
    </submittedName>
</protein>